<proteinExistence type="predicted"/>
<evidence type="ECO:0000313" key="1">
    <source>
        <dbReference type="EMBL" id="AWB67888.1"/>
    </source>
</evidence>
<name>A0A2S0VUK4_9ALTE</name>
<gene>
    <name evidence="1" type="ORF">C2869_16295</name>
</gene>
<dbReference type="Proteomes" id="UP000244441">
    <property type="component" value="Chromosome"/>
</dbReference>
<protein>
    <submittedName>
        <fullName evidence="1">Uncharacterized protein</fullName>
    </submittedName>
</protein>
<dbReference type="EMBL" id="CP026604">
    <property type="protein sequence ID" value="AWB67888.1"/>
    <property type="molecule type" value="Genomic_DNA"/>
</dbReference>
<dbReference type="AlphaFoldDB" id="A0A2S0VUK4"/>
<organism evidence="1 2">
    <name type="scientific">Saccharobesus litoralis</name>
    <dbReference type="NCBI Taxonomy" id="2172099"/>
    <lineage>
        <taxon>Bacteria</taxon>
        <taxon>Pseudomonadati</taxon>
        <taxon>Pseudomonadota</taxon>
        <taxon>Gammaproteobacteria</taxon>
        <taxon>Alteromonadales</taxon>
        <taxon>Alteromonadaceae</taxon>
        <taxon>Saccharobesus</taxon>
    </lineage>
</organism>
<sequence>MKDTQSNPYIRQYQRKSKSPWDDASTILLLADVVDDELSFERYIYLHRDSLGRILGISISKRLLDDNPDLDSRYLDDVEMYAVLLMYIDEISLFCERFAEEFEAIFGLDPSGYFEAAELRWYSIIRDI</sequence>
<dbReference type="RefSeq" id="WP_108603954.1">
    <property type="nucleotide sequence ID" value="NZ_CP026604.1"/>
</dbReference>
<evidence type="ECO:0000313" key="2">
    <source>
        <dbReference type="Proteomes" id="UP000244441"/>
    </source>
</evidence>
<dbReference type="KEGG" id="cate:C2869_16295"/>
<keyword evidence="2" id="KW-1185">Reference proteome</keyword>
<reference evidence="1 2" key="1">
    <citation type="submission" date="2018-01" db="EMBL/GenBank/DDBJ databases">
        <title>Genome sequence of a Cantenovulum-like bacteria.</title>
        <authorList>
            <person name="Tan W.R."/>
            <person name="Lau N.-S."/>
            <person name="Go F."/>
            <person name="Amirul A.-A.A."/>
        </authorList>
    </citation>
    <scope>NUCLEOTIDE SEQUENCE [LARGE SCALE GENOMIC DNA]</scope>
    <source>
        <strain evidence="1 2">CCB-QB4</strain>
    </source>
</reference>
<dbReference type="OrthoDB" id="6304525at2"/>
<accession>A0A2S0VUK4</accession>